<dbReference type="GO" id="GO:0016757">
    <property type="term" value="F:glycosyltransferase activity"/>
    <property type="evidence" value="ECO:0007669"/>
    <property type="project" value="InterPro"/>
</dbReference>
<dbReference type="OrthoDB" id="791981at2"/>
<comment type="caution">
    <text evidence="3">The sequence shown here is derived from an EMBL/GenBank/DDBJ whole genome shotgun (WGS) entry which is preliminary data.</text>
</comment>
<evidence type="ECO:0000313" key="4">
    <source>
        <dbReference type="Proteomes" id="UP000319204"/>
    </source>
</evidence>
<feature type="domain" description="Glycosyl transferase family 1" evidence="1">
    <location>
        <begin position="187"/>
        <end position="320"/>
    </location>
</feature>
<evidence type="ECO:0000313" key="3">
    <source>
        <dbReference type="EMBL" id="KAB5491517.1"/>
    </source>
</evidence>
<evidence type="ECO:0000259" key="1">
    <source>
        <dbReference type="Pfam" id="PF00534"/>
    </source>
</evidence>
<sequence>MKKICFVLPSLRAGGAERVISFLASNLDKSEFKASLIIIGNKVDAAYDIKDVPVFFLNKDRVLKGSWPLIRILVKAKPDIVMSSIGHLNTLLGCFSIFFPKTKFIGREASVISVFNSFSTRRNLFSREPLYRFAYKQMDMIVCQSRDMYEDFKSTYKLSDSQMTVIANPAPENMQLSDRDMASSEIKKLITIGRLSPEKGHMRLLVSLSKVDFPFEYTIIGSGVEENKIKDKAERLGLSPYIKYIPFTKMINEQLIAHDVFLQGSYVEGFPNAVMESCVSGIPVIAYNVPGGTKEILEEGINGYMVESDEEFVEKLNTMVGMDWNPTMIRESVYKKFRSSIIIGKYEAMFRKMLTE</sequence>
<dbReference type="Proteomes" id="UP000319204">
    <property type="component" value="Unassembled WGS sequence"/>
</dbReference>
<organism evidence="3 4">
    <name type="scientific">Flagellimonas hadalis</name>
    <dbReference type="NCBI Taxonomy" id="2597517"/>
    <lineage>
        <taxon>Bacteria</taxon>
        <taxon>Pseudomonadati</taxon>
        <taxon>Bacteroidota</taxon>
        <taxon>Flavobacteriia</taxon>
        <taxon>Flavobacteriales</taxon>
        <taxon>Flavobacteriaceae</taxon>
        <taxon>Flagellimonas</taxon>
    </lineage>
</organism>
<dbReference type="InterPro" id="IPR028098">
    <property type="entry name" value="Glyco_trans_4-like_N"/>
</dbReference>
<dbReference type="AlphaFoldDB" id="A0A5N5IXS2"/>
<name>A0A5N5IXS2_9FLAO</name>
<dbReference type="Pfam" id="PF13439">
    <property type="entry name" value="Glyco_transf_4"/>
    <property type="match status" value="1"/>
</dbReference>
<keyword evidence="4" id="KW-1185">Reference proteome</keyword>
<feature type="domain" description="Glycosyltransferase subfamily 4-like N-terminal" evidence="2">
    <location>
        <begin position="14"/>
        <end position="169"/>
    </location>
</feature>
<reference evidence="3" key="1">
    <citation type="submission" date="2019-10" db="EMBL/GenBank/DDBJ databases">
        <title>Muricauda hadale sp. nov., a piezophilic bacterium isolated from hadopelagic water of the Mariana Trench.</title>
        <authorList>
            <person name="Wei Y."/>
        </authorList>
    </citation>
    <scope>NUCLEOTIDE SEQUENCE [LARGE SCALE GENOMIC DNA]</scope>
    <source>
        <strain evidence="3">MT-229</strain>
    </source>
</reference>
<proteinExistence type="predicted"/>
<protein>
    <submittedName>
        <fullName evidence="3">Glycosyltransferase</fullName>
    </submittedName>
</protein>
<dbReference type="PANTHER" id="PTHR12526:SF630">
    <property type="entry name" value="GLYCOSYLTRANSFERASE"/>
    <property type="match status" value="1"/>
</dbReference>
<dbReference type="Pfam" id="PF00534">
    <property type="entry name" value="Glycos_transf_1"/>
    <property type="match status" value="1"/>
</dbReference>
<evidence type="ECO:0000259" key="2">
    <source>
        <dbReference type="Pfam" id="PF13439"/>
    </source>
</evidence>
<dbReference type="EMBL" id="VNIK02000001">
    <property type="protein sequence ID" value="KAB5491517.1"/>
    <property type="molecule type" value="Genomic_DNA"/>
</dbReference>
<dbReference type="InterPro" id="IPR001296">
    <property type="entry name" value="Glyco_trans_1"/>
</dbReference>
<dbReference type="PANTHER" id="PTHR12526">
    <property type="entry name" value="GLYCOSYLTRANSFERASE"/>
    <property type="match status" value="1"/>
</dbReference>
<dbReference type="RefSeq" id="WP_151888672.1">
    <property type="nucleotide sequence ID" value="NZ_VNIK02000001.1"/>
</dbReference>
<accession>A0A5N5IXS2</accession>
<dbReference type="SUPFAM" id="SSF53756">
    <property type="entry name" value="UDP-Glycosyltransferase/glycogen phosphorylase"/>
    <property type="match status" value="1"/>
</dbReference>
<gene>
    <name evidence="3" type="ORF">FOT42_000800</name>
</gene>
<dbReference type="Gene3D" id="3.40.50.2000">
    <property type="entry name" value="Glycogen Phosphorylase B"/>
    <property type="match status" value="2"/>
</dbReference>
<dbReference type="CDD" id="cd03811">
    <property type="entry name" value="GT4_GT28_WabH-like"/>
    <property type="match status" value="1"/>
</dbReference>